<proteinExistence type="predicted"/>
<dbReference type="PANTHER" id="PTHR30328:SF54">
    <property type="entry name" value="HTH-TYPE TRANSCRIPTIONAL REPRESSOR SCO4008"/>
    <property type="match status" value="1"/>
</dbReference>
<evidence type="ECO:0000256" key="3">
    <source>
        <dbReference type="SAM" id="MobiDB-lite"/>
    </source>
</evidence>
<organism evidence="5 6">
    <name type="scientific">Diaphorobacter ruginosibacter</name>
    <dbReference type="NCBI Taxonomy" id="1715720"/>
    <lineage>
        <taxon>Bacteria</taxon>
        <taxon>Pseudomonadati</taxon>
        <taxon>Pseudomonadota</taxon>
        <taxon>Betaproteobacteria</taxon>
        <taxon>Burkholderiales</taxon>
        <taxon>Comamonadaceae</taxon>
        <taxon>Diaphorobacter</taxon>
    </lineage>
</organism>
<dbReference type="SUPFAM" id="SSF46689">
    <property type="entry name" value="Homeodomain-like"/>
    <property type="match status" value="1"/>
</dbReference>
<gene>
    <name evidence="5" type="ORF">H9K76_18510</name>
</gene>
<dbReference type="AlphaFoldDB" id="A0A7G9RLN4"/>
<name>A0A7G9RLN4_9BURK</name>
<dbReference type="InterPro" id="IPR050109">
    <property type="entry name" value="HTH-type_TetR-like_transc_reg"/>
</dbReference>
<keyword evidence="1 2" id="KW-0238">DNA-binding</keyword>
<dbReference type="GO" id="GO:0045892">
    <property type="term" value="P:negative regulation of DNA-templated transcription"/>
    <property type="evidence" value="ECO:0007669"/>
    <property type="project" value="InterPro"/>
</dbReference>
<dbReference type="Gene3D" id="1.10.10.60">
    <property type="entry name" value="Homeodomain-like"/>
    <property type="match status" value="1"/>
</dbReference>
<dbReference type="Proteomes" id="UP000515811">
    <property type="component" value="Chromosome"/>
</dbReference>
<dbReference type="PANTHER" id="PTHR30328">
    <property type="entry name" value="TRANSCRIPTIONAL REPRESSOR"/>
    <property type="match status" value="1"/>
</dbReference>
<dbReference type="InterPro" id="IPR009057">
    <property type="entry name" value="Homeodomain-like_sf"/>
</dbReference>
<keyword evidence="6" id="KW-1185">Reference proteome</keyword>
<evidence type="ECO:0000313" key="6">
    <source>
        <dbReference type="Proteomes" id="UP000515811"/>
    </source>
</evidence>
<feature type="region of interest" description="Disordered" evidence="3">
    <location>
        <begin position="1"/>
        <end position="40"/>
    </location>
</feature>
<evidence type="ECO:0000256" key="1">
    <source>
        <dbReference type="ARBA" id="ARBA00023125"/>
    </source>
</evidence>
<dbReference type="GO" id="GO:0003677">
    <property type="term" value="F:DNA binding"/>
    <property type="evidence" value="ECO:0007669"/>
    <property type="project" value="UniProtKB-UniRule"/>
</dbReference>
<protein>
    <submittedName>
        <fullName evidence="5">TetR family transcriptional regulator C-terminal domain-containing protein</fullName>
    </submittedName>
</protein>
<reference evidence="5 6" key="1">
    <citation type="submission" date="2020-08" db="EMBL/GenBank/DDBJ databases">
        <title>Genome sequence of Diaphorobacter ruginosibacter DSM 27467T.</title>
        <authorList>
            <person name="Hyun D.-W."/>
            <person name="Bae J.-W."/>
        </authorList>
    </citation>
    <scope>NUCLEOTIDE SEQUENCE [LARGE SCALE GENOMIC DNA]</scope>
    <source>
        <strain evidence="5 6">DSM 27467</strain>
    </source>
</reference>
<dbReference type="Pfam" id="PF00440">
    <property type="entry name" value="TetR_N"/>
    <property type="match status" value="1"/>
</dbReference>
<feature type="domain" description="HTH tetR-type" evidence="4">
    <location>
        <begin position="41"/>
        <end position="101"/>
    </location>
</feature>
<dbReference type="Gene3D" id="1.10.357.10">
    <property type="entry name" value="Tetracycline Repressor, domain 2"/>
    <property type="match status" value="1"/>
</dbReference>
<dbReference type="EMBL" id="CP060714">
    <property type="protein sequence ID" value="QNN56509.1"/>
    <property type="molecule type" value="Genomic_DNA"/>
</dbReference>
<dbReference type="InterPro" id="IPR001647">
    <property type="entry name" value="HTH_TetR"/>
</dbReference>
<evidence type="ECO:0000259" key="4">
    <source>
        <dbReference type="PROSITE" id="PS50977"/>
    </source>
</evidence>
<dbReference type="InterPro" id="IPR036271">
    <property type="entry name" value="Tet_transcr_reg_TetR-rel_C_sf"/>
</dbReference>
<sequence length="236" mass="26639">MTDEPRMIPKSSTRQAVSPSDDLLQPAEAPAAPRAPTPSRLRKERAILNEAENQFAQFGLEGASLEGIASAVGISRHNLLYYFPSKEALYRRVLDDVLDHWLSGMEDLWREQDDPAKALRKYIRAKLRSSLEHPNAAKVFAKEVIAGAPRYAEAIRERVAPVLQKEVTTFEHWAQKGLVAKLDFTHLMFIIWTVTQAYAEHQTQFAILLGKPQLDEQDFDRAEEVICTLVLSGLEC</sequence>
<accession>A0A7G9RLN4</accession>
<evidence type="ECO:0000256" key="2">
    <source>
        <dbReference type="PROSITE-ProRule" id="PRU00335"/>
    </source>
</evidence>
<evidence type="ECO:0000313" key="5">
    <source>
        <dbReference type="EMBL" id="QNN56509.1"/>
    </source>
</evidence>
<dbReference type="PRINTS" id="PR00455">
    <property type="entry name" value="HTHTETR"/>
</dbReference>
<dbReference type="SUPFAM" id="SSF48498">
    <property type="entry name" value="Tetracyclin repressor-like, C-terminal domain"/>
    <property type="match status" value="1"/>
</dbReference>
<dbReference type="Pfam" id="PF08362">
    <property type="entry name" value="TetR_C_3"/>
    <property type="match status" value="1"/>
</dbReference>
<feature type="compositionally biased region" description="Low complexity" evidence="3">
    <location>
        <begin position="26"/>
        <end position="38"/>
    </location>
</feature>
<dbReference type="PROSITE" id="PS50977">
    <property type="entry name" value="HTH_TETR_2"/>
    <property type="match status" value="1"/>
</dbReference>
<feature type="DNA-binding region" description="H-T-H motif" evidence="2">
    <location>
        <begin position="64"/>
        <end position="83"/>
    </location>
</feature>
<dbReference type="KEGG" id="drg:H9K76_18510"/>
<dbReference type="InterPro" id="IPR013573">
    <property type="entry name" value="Tscrpt_reg_YcdC_C"/>
</dbReference>